<evidence type="ECO:0000256" key="9">
    <source>
        <dbReference type="HAMAP-Rule" id="MF_00024"/>
    </source>
</evidence>
<dbReference type="AlphaFoldDB" id="A0A5C6QM88"/>
<dbReference type="EMBL" id="VOLT01000003">
    <property type="protein sequence ID" value="TWX69818.1"/>
    <property type="molecule type" value="Genomic_DNA"/>
</dbReference>
<dbReference type="UniPathway" id="UPA00148"/>
<dbReference type="Pfam" id="PF03186">
    <property type="entry name" value="CobD_Cbib"/>
    <property type="match status" value="1"/>
</dbReference>
<evidence type="ECO:0000256" key="7">
    <source>
        <dbReference type="ARBA" id="ARBA00022989"/>
    </source>
</evidence>
<keyword evidence="8 9" id="KW-0472">Membrane</keyword>
<evidence type="ECO:0000313" key="10">
    <source>
        <dbReference type="EMBL" id="TWX69818.1"/>
    </source>
</evidence>
<dbReference type="PANTHER" id="PTHR34308:SF1">
    <property type="entry name" value="COBALAMIN BIOSYNTHESIS PROTEIN CBIB"/>
    <property type="match status" value="1"/>
</dbReference>
<feature type="transmembrane region" description="Helical" evidence="9">
    <location>
        <begin position="334"/>
        <end position="357"/>
    </location>
</feature>
<evidence type="ECO:0000256" key="4">
    <source>
        <dbReference type="ARBA" id="ARBA00022475"/>
    </source>
</evidence>
<reference evidence="10 11" key="1">
    <citation type="submission" date="2019-07" db="EMBL/GenBank/DDBJ databases">
        <title>Genomes of sea-ice associated Colwellia species.</title>
        <authorList>
            <person name="Bowman J.P."/>
        </authorList>
    </citation>
    <scope>NUCLEOTIDE SEQUENCE [LARGE SCALE GENOMIC DNA]</scope>
    <source>
        <strain evidence="10 11">ACAM 459</strain>
    </source>
</reference>
<comment type="pathway">
    <text evidence="2 9">Cofactor biosynthesis; adenosylcobalamin biosynthesis.</text>
</comment>
<evidence type="ECO:0000313" key="11">
    <source>
        <dbReference type="Proteomes" id="UP000321822"/>
    </source>
</evidence>
<proteinExistence type="inferred from homology"/>
<evidence type="ECO:0000256" key="1">
    <source>
        <dbReference type="ARBA" id="ARBA00004651"/>
    </source>
</evidence>
<dbReference type="OrthoDB" id="9811967at2"/>
<organism evidence="10 11">
    <name type="scientific">Colwellia demingiae</name>
    <dbReference type="NCBI Taxonomy" id="89401"/>
    <lineage>
        <taxon>Bacteria</taxon>
        <taxon>Pseudomonadati</taxon>
        <taxon>Pseudomonadota</taxon>
        <taxon>Gammaproteobacteria</taxon>
        <taxon>Alteromonadales</taxon>
        <taxon>Colwelliaceae</taxon>
        <taxon>Colwellia</taxon>
    </lineage>
</organism>
<dbReference type="InterPro" id="IPR004485">
    <property type="entry name" value="Cobalamin_biosynth_CobD/CbiB"/>
</dbReference>
<comment type="subcellular location">
    <subcellularLocation>
        <location evidence="1 9">Cell membrane</location>
        <topology evidence="1 9">Multi-pass membrane protein</topology>
    </subcellularLocation>
</comment>
<evidence type="ECO:0000256" key="2">
    <source>
        <dbReference type="ARBA" id="ARBA00004953"/>
    </source>
</evidence>
<dbReference type="HAMAP" id="MF_00024">
    <property type="entry name" value="CobD_CbiB"/>
    <property type="match status" value="1"/>
</dbReference>
<comment type="caution">
    <text evidence="10">The sequence shown here is derived from an EMBL/GenBank/DDBJ whole genome shotgun (WGS) entry which is preliminary data.</text>
</comment>
<comment type="function">
    <text evidence="9">Converts cobyric acid to cobinamide by the addition of aminopropanol on the F carboxylic group.</text>
</comment>
<protein>
    <recommendedName>
        <fullName evidence="9">Cobalamin biosynthesis protein CobD</fullName>
    </recommendedName>
</protein>
<feature type="transmembrane region" description="Helical" evidence="9">
    <location>
        <begin position="122"/>
        <end position="143"/>
    </location>
</feature>
<accession>A0A5C6QM88</accession>
<dbReference type="GO" id="GO:0048472">
    <property type="term" value="F:threonine-phosphate decarboxylase activity"/>
    <property type="evidence" value="ECO:0007669"/>
    <property type="project" value="InterPro"/>
</dbReference>
<name>A0A5C6QM88_9GAMM</name>
<feature type="transmembrane region" description="Helical" evidence="9">
    <location>
        <begin position="97"/>
        <end position="116"/>
    </location>
</feature>
<sequence>MSELIANIYHQAIMLLPDFATFITLSLALLLDKYLGEAKHFHYLVGFGWLAKKLEAKLNPYQQSLRQSQQTARKTNQEETQYQENNLGDKATLKAKLLGTLAWCLLVLPLPLIYFYQLNHLIWYWQVLLDASVIYLAIGLNSLHQHAMQVYKPLSAGDLTTARYFTGYLVSRDTTNLSEQEMSRATIESMLENGHDSVIASLFYYLIGGAPLVIIHRLANTLDAMWGYKNSRFINFGYASARLDDLLGFISGKCCTLLYAIQGVKQGNALKAIVNACWQGNQYKSHNGGWVMAAGATVMSRQLGGSALYHGKTVNSVTLGCGSSVTTKDIPTSLIVVTRASLILLVAVFSLQLILFFQHN</sequence>
<keyword evidence="11" id="KW-1185">Reference proteome</keyword>
<evidence type="ECO:0000256" key="3">
    <source>
        <dbReference type="ARBA" id="ARBA00006263"/>
    </source>
</evidence>
<dbReference type="GO" id="GO:0015420">
    <property type="term" value="F:ABC-type vitamin B12 transporter activity"/>
    <property type="evidence" value="ECO:0007669"/>
    <property type="project" value="UniProtKB-UniRule"/>
</dbReference>
<dbReference type="GO" id="GO:0005886">
    <property type="term" value="C:plasma membrane"/>
    <property type="evidence" value="ECO:0007669"/>
    <property type="project" value="UniProtKB-SubCell"/>
</dbReference>
<evidence type="ECO:0000256" key="6">
    <source>
        <dbReference type="ARBA" id="ARBA00022692"/>
    </source>
</evidence>
<evidence type="ECO:0000256" key="8">
    <source>
        <dbReference type="ARBA" id="ARBA00023136"/>
    </source>
</evidence>
<dbReference type="PANTHER" id="PTHR34308">
    <property type="entry name" value="COBALAMIN BIOSYNTHESIS PROTEIN CBIB"/>
    <property type="match status" value="1"/>
</dbReference>
<dbReference type="RefSeq" id="WP_146785868.1">
    <property type="nucleotide sequence ID" value="NZ_VOLT01000003.1"/>
</dbReference>
<evidence type="ECO:0000256" key="5">
    <source>
        <dbReference type="ARBA" id="ARBA00022573"/>
    </source>
</evidence>
<dbReference type="Proteomes" id="UP000321822">
    <property type="component" value="Unassembled WGS sequence"/>
</dbReference>
<keyword evidence="5 9" id="KW-0169">Cobalamin biosynthesis</keyword>
<comment type="similarity">
    <text evidence="3 9">Belongs to the CobD/CbiB family.</text>
</comment>
<keyword evidence="7 9" id="KW-1133">Transmembrane helix</keyword>
<keyword evidence="4 9" id="KW-1003">Cell membrane</keyword>
<feature type="transmembrane region" description="Helical" evidence="9">
    <location>
        <begin position="198"/>
        <end position="219"/>
    </location>
</feature>
<dbReference type="GO" id="GO:0009236">
    <property type="term" value="P:cobalamin biosynthetic process"/>
    <property type="evidence" value="ECO:0007669"/>
    <property type="project" value="UniProtKB-UniRule"/>
</dbReference>
<gene>
    <name evidence="9" type="primary">cobD</name>
    <name evidence="10" type="ORF">ESZ36_07700</name>
</gene>
<feature type="transmembrane region" description="Helical" evidence="9">
    <location>
        <begin position="12"/>
        <end position="31"/>
    </location>
</feature>
<keyword evidence="6 9" id="KW-0812">Transmembrane</keyword>